<evidence type="ECO:0000313" key="1">
    <source>
        <dbReference type="EMBL" id="QGS35280.1"/>
    </source>
</evidence>
<dbReference type="EMBL" id="CP046322">
    <property type="protein sequence ID" value="QGS35280.1"/>
    <property type="molecule type" value="Genomic_DNA"/>
</dbReference>
<name>A0A6B8TV11_9CORY</name>
<sequence length="77" mass="8080">MQKLRLKSGVIDQIKADRNLASDAQVAAILGVTVDQVEAMRHGAAISPAMALHVAVVQGSGYDLTRWAEPVPSTIAA</sequence>
<gene>
    <name evidence="1" type="ORF">FOB82_10415</name>
</gene>
<dbReference type="AlphaFoldDB" id="A0A6B8TV11"/>
<proteinExistence type="predicted"/>
<dbReference type="RefSeq" id="WP_155870175.1">
    <property type="nucleotide sequence ID" value="NZ_CP046322.1"/>
</dbReference>
<accession>A0A6B8TV11</accession>
<protein>
    <recommendedName>
        <fullName evidence="3">XRE family transcriptional regulator</fullName>
    </recommendedName>
</protein>
<dbReference type="Proteomes" id="UP000426857">
    <property type="component" value="Chromosome"/>
</dbReference>
<dbReference type="KEGG" id="cxe:FOB82_10415"/>
<organism evidence="1 2">
    <name type="scientific">Corynebacterium xerosis</name>
    <dbReference type="NCBI Taxonomy" id="1725"/>
    <lineage>
        <taxon>Bacteria</taxon>
        <taxon>Bacillati</taxon>
        <taxon>Actinomycetota</taxon>
        <taxon>Actinomycetes</taxon>
        <taxon>Mycobacteriales</taxon>
        <taxon>Corynebacteriaceae</taxon>
        <taxon>Corynebacterium</taxon>
    </lineage>
</organism>
<evidence type="ECO:0008006" key="3">
    <source>
        <dbReference type="Google" id="ProtNLM"/>
    </source>
</evidence>
<reference evidence="1 2" key="1">
    <citation type="submission" date="2019-11" db="EMBL/GenBank/DDBJ databases">
        <title>FDA dAtabase for Regulatory Grade micrObial Sequences (FDA-ARGOS): Supporting development and validation of Infectious Disease Dx tests.</title>
        <authorList>
            <person name="Kerrigan L."/>
            <person name="Long C."/>
            <person name="Tallon L."/>
            <person name="Sadzewicz L."/>
            <person name="Vavikolanu K."/>
            <person name="Mehta A."/>
            <person name="Aluvathingal J."/>
            <person name="Nadendla S."/>
            <person name="Yan Y."/>
            <person name="Sichtig H."/>
        </authorList>
    </citation>
    <scope>NUCLEOTIDE SEQUENCE [LARGE SCALE GENOMIC DNA]</scope>
    <source>
        <strain evidence="1 2">FDAARGOS_674</strain>
    </source>
</reference>
<evidence type="ECO:0000313" key="2">
    <source>
        <dbReference type="Proteomes" id="UP000426857"/>
    </source>
</evidence>